<evidence type="ECO:0000313" key="1">
    <source>
        <dbReference type="EMBL" id="KAL0462563.1"/>
    </source>
</evidence>
<dbReference type="PANTHER" id="PTHR48475:SF2">
    <property type="entry name" value="RIBONUCLEASE H"/>
    <property type="match status" value="1"/>
</dbReference>
<name>A0AAW2Y9Y8_9LAMI</name>
<accession>A0AAW2Y9Y8</accession>
<reference evidence="1" key="1">
    <citation type="submission" date="2020-06" db="EMBL/GenBank/DDBJ databases">
        <authorList>
            <person name="Li T."/>
            <person name="Hu X."/>
            <person name="Zhang T."/>
            <person name="Song X."/>
            <person name="Zhang H."/>
            <person name="Dai N."/>
            <person name="Sheng W."/>
            <person name="Hou X."/>
            <person name="Wei L."/>
        </authorList>
    </citation>
    <scope>NUCLEOTIDE SEQUENCE</scope>
    <source>
        <strain evidence="1">KEN1</strain>
        <tissue evidence="1">Leaf</tissue>
    </source>
</reference>
<sequence length="112" mass="12989">MPSHRILHFAEEDNTQLLKEHLDLIDELWETTFIRTQRYKSRMINAHNKRVKARHFQVGDLVLRMVDILKPIGKLDRKWEGPYKITGIIGNGAYELEAGEGRPLSGLGMYTT</sequence>
<protein>
    <submittedName>
        <fullName evidence="1">Uncharacterized protein</fullName>
    </submittedName>
</protein>
<reference evidence="1" key="2">
    <citation type="journal article" date="2024" name="Plant">
        <title>Genomic evolution and insights into agronomic trait innovations of Sesamum species.</title>
        <authorList>
            <person name="Miao H."/>
            <person name="Wang L."/>
            <person name="Qu L."/>
            <person name="Liu H."/>
            <person name="Sun Y."/>
            <person name="Le M."/>
            <person name="Wang Q."/>
            <person name="Wei S."/>
            <person name="Zheng Y."/>
            <person name="Lin W."/>
            <person name="Duan Y."/>
            <person name="Cao H."/>
            <person name="Xiong S."/>
            <person name="Wang X."/>
            <person name="Wei L."/>
            <person name="Li C."/>
            <person name="Ma Q."/>
            <person name="Ju M."/>
            <person name="Zhao R."/>
            <person name="Li G."/>
            <person name="Mu C."/>
            <person name="Tian Q."/>
            <person name="Mei H."/>
            <person name="Zhang T."/>
            <person name="Gao T."/>
            <person name="Zhang H."/>
        </authorList>
    </citation>
    <scope>NUCLEOTIDE SEQUENCE</scope>
    <source>
        <strain evidence="1">KEN1</strain>
    </source>
</reference>
<gene>
    <name evidence="1" type="ORF">Slati_0143900</name>
</gene>
<dbReference type="EMBL" id="JACGWN010000001">
    <property type="protein sequence ID" value="KAL0462563.1"/>
    <property type="molecule type" value="Genomic_DNA"/>
</dbReference>
<dbReference type="PANTHER" id="PTHR48475">
    <property type="entry name" value="RIBONUCLEASE H"/>
    <property type="match status" value="1"/>
</dbReference>
<proteinExistence type="predicted"/>
<comment type="caution">
    <text evidence="1">The sequence shown here is derived from an EMBL/GenBank/DDBJ whole genome shotgun (WGS) entry which is preliminary data.</text>
</comment>
<dbReference type="AlphaFoldDB" id="A0AAW2Y9Y8"/>
<organism evidence="1">
    <name type="scientific">Sesamum latifolium</name>
    <dbReference type="NCBI Taxonomy" id="2727402"/>
    <lineage>
        <taxon>Eukaryota</taxon>
        <taxon>Viridiplantae</taxon>
        <taxon>Streptophyta</taxon>
        <taxon>Embryophyta</taxon>
        <taxon>Tracheophyta</taxon>
        <taxon>Spermatophyta</taxon>
        <taxon>Magnoliopsida</taxon>
        <taxon>eudicotyledons</taxon>
        <taxon>Gunneridae</taxon>
        <taxon>Pentapetalae</taxon>
        <taxon>asterids</taxon>
        <taxon>lamiids</taxon>
        <taxon>Lamiales</taxon>
        <taxon>Pedaliaceae</taxon>
        <taxon>Sesamum</taxon>
    </lineage>
</organism>